<dbReference type="Proteomes" id="UP000463224">
    <property type="component" value="Unassembled WGS sequence"/>
</dbReference>
<sequence length="160" mass="16930">METEMTRKTNAAQTQTAAYFDQFRQAFEGLYGKMDVPAAARDFAQRGAVSVKEHAEQAHLGARDAVASAEKLAETFVGHSVNAARDVVEAGFANLQHALATAEKLTGAKSVGETLEIQAEFLRENTKANVERFRAAGEAAGKAASDSAAQFRAGIAKVAA</sequence>
<organism evidence="2 3">
    <name type="scientific">Nitratireductor arenosus</name>
    <dbReference type="NCBI Taxonomy" id="2682096"/>
    <lineage>
        <taxon>Bacteria</taxon>
        <taxon>Pseudomonadati</taxon>
        <taxon>Pseudomonadota</taxon>
        <taxon>Alphaproteobacteria</taxon>
        <taxon>Hyphomicrobiales</taxon>
        <taxon>Phyllobacteriaceae</taxon>
        <taxon>Nitratireductor</taxon>
    </lineage>
</organism>
<feature type="domain" description="Phasin" evidence="1">
    <location>
        <begin position="62"/>
        <end position="149"/>
    </location>
</feature>
<reference evidence="2 3" key="1">
    <citation type="submission" date="2019-12" db="EMBL/GenBank/DDBJ databases">
        <title>Nitratireductor arenosus sp. nov., Isolated from sea sand, Jeju island, South Korea.</title>
        <authorList>
            <person name="Kim W."/>
        </authorList>
    </citation>
    <scope>NUCLEOTIDE SEQUENCE [LARGE SCALE GENOMIC DNA]</scope>
    <source>
        <strain evidence="2 3">CAU 1489</strain>
    </source>
</reference>
<dbReference type="Pfam" id="PF09361">
    <property type="entry name" value="Phasin_2"/>
    <property type="match status" value="1"/>
</dbReference>
<name>A0A844QFA2_9HYPH</name>
<evidence type="ECO:0000259" key="1">
    <source>
        <dbReference type="Pfam" id="PF09361"/>
    </source>
</evidence>
<dbReference type="AlphaFoldDB" id="A0A844QFA2"/>
<comment type="caution">
    <text evidence="2">The sequence shown here is derived from an EMBL/GenBank/DDBJ whole genome shotgun (WGS) entry which is preliminary data.</text>
</comment>
<dbReference type="InterPro" id="IPR018968">
    <property type="entry name" value="Phasin"/>
</dbReference>
<proteinExistence type="predicted"/>
<evidence type="ECO:0000313" key="3">
    <source>
        <dbReference type="Proteomes" id="UP000463224"/>
    </source>
</evidence>
<gene>
    <name evidence="2" type="ORF">GN330_05490</name>
</gene>
<keyword evidence="3" id="KW-1185">Reference proteome</keyword>
<protein>
    <recommendedName>
        <fullName evidence="1">Phasin domain-containing protein</fullName>
    </recommendedName>
</protein>
<accession>A0A844QFA2</accession>
<dbReference type="EMBL" id="WPHG01000001">
    <property type="protein sequence ID" value="MVA96700.1"/>
    <property type="molecule type" value="Genomic_DNA"/>
</dbReference>
<evidence type="ECO:0000313" key="2">
    <source>
        <dbReference type="EMBL" id="MVA96700.1"/>
    </source>
</evidence>